<dbReference type="GO" id="GO:0022625">
    <property type="term" value="C:cytosolic large ribosomal subunit"/>
    <property type="evidence" value="ECO:0007669"/>
    <property type="project" value="InterPro"/>
</dbReference>
<name>A0A9P0DQ75_PHACE</name>
<dbReference type="EMBL" id="OU896710">
    <property type="protein sequence ID" value="CAH1163974.1"/>
    <property type="molecule type" value="Genomic_DNA"/>
</dbReference>
<keyword evidence="8" id="KW-1133">Transmembrane helix</keyword>
<dbReference type="HAMAP" id="MF_01478">
    <property type="entry name" value="Ribosomal_L12_arch"/>
    <property type="match status" value="1"/>
</dbReference>
<evidence type="ECO:0000313" key="10">
    <source>
        <dbReference type="Proteomes" id="UP001153737"/>
    </source>
</evidence>
<comment type="similarity">
    <text evidence="2">Belongs to the eukaryotic ribosomal protein P1/P2 family.</text>
</comment>
<keyword evidence="10" id="KW-1185">Reference proteome</keyword>
<reference evidence="9" key="1">
    <citation type="submission" date="2022-01" db="EMBL/GenBank/DDBJ databases">
        <authorList>
            <person name="King R."/>
        </authorList>
    </citation>
    <scope>NUCLEOTIDE SEQUENCE</scope>
</reference>
<dbReference type="PANTHER" id="PTHR21141">
    <property type="entry name" value="60S ACIDIC RIBOSOMAL PROTEIN FAMILY MEMBER"/>
    <property type="match status" value="1"/>
</dbReference>
<dbReference type="Pfam" id="PF00428">
    <property type="entry name" value="Ribosomal_60s"/>
    <property type="match status" value="1"/>
</dbReference>
<evidence type="ECO:0000256" key="7">
    <source>
        <dbReference type="SAM" id="MobiDB-lite"/>
    </source>
</evidence>
<feature type="region of interest" description="Disordered" evidence="7">
    <location>
        <begin position="119"/>
        <end position="168"/>
    </location>
</feature>
<keyword evidence="8" id="KW-0812">Transmembrane</keyword>
<sequence length="168" mass="17549">SLLCQVSLLAFHSVTVISDLSVPLSLSSCVVFGSFCFLSVTFCEVATRFVSLDLKMRYVAAYLLAVLGGNNSPASSDLEKILGSVGVEADGERLSRVIKELNGKSIDELIAQGREKLSSMPVGGAPAAAAAAPGAAPAAAEGKKEAKKEEKKEESESEDDDMGFGLFD</sequence>
<dbReference type="GO" id="GO:0003735">
    <property type="term" value="F:structural constituent of ribosome"/>
    <property type="evidence" value="ECO:0007669"/>
    <property type="project" value="InterPro"/>
</dbReference>
<dbReference type="InterPro" id="IPR038716">
    <property type="entry name" value="P1/P2_N_sf"/>
</dbReference>
<reference evidence="9" key="2">
    <citation type="submission" date="2022-10" db="EMBL/GenBank/DDBJ databases">
        <authorList>
            <consortium name="ENA_rothamsted_submissions"/>
            <consortium name="culmorum"/>
            <person name="King R."/>
        </authorList>
    </citation>
    <scope>NUCLEOTIDE SEQUENCE</scope>
</reference>
<evidence type="ECO:0000256" key="5">
    <source>
        <dbReference type="ARBA" id="ARBA00035301"/>
    </source>
</evidence>
<dbReference type="OrthoDB" id="1227494at2759"/>
<dbReference type="AlphaFoldDB" id="A0A9P0DQ75"/>
<evidence type="ECO:0000256" key="2">
    <source>
        <dbReference type="ARBA" id="ARBA00005436"/>
    </source>
</evidence>
<feature type="non-terminal residue" evidence="9">
    <location>
        <position position="1"/>
    </location>
</feature>
<dbReference type="InterPro" id="IPR027534">
    <property type="entry name" value="Ribosomal_P1/P2"/>
</dbReference>
<proteinExistence type="inferred from homology"/>
<dbReference type="PANTHER" id="PTHR21141:SF5">
    <property type="entry name" value="LARGE RIBOSOMAL SUBUNIT PROTEIN P2"/>
    <property type="match status" value="1"/>
</dbReference>
<dbReference type="Proteomes" id="UP001153737">
    <property type="component" value="Chromosome 4"/>
</dbReference>
<organism evidence="9 10">
    <name type="scientific">Phaedon cochleariae</name>
    <name type="common">Mustard beetle</name>
    <dbReference type="NCBI Taxonomy" id="80249"/>
    <lineage>
        <taxon>Eukaryota</taxon>
        <taxon>Metazoa</taxon>
        <taxon>Ecdysozoa</taxon>
        <taxon>Arthropoda</taxon>
        <taxon>Hexapoda</taxon>
        <taxon>Insecta</taxon>
        <taxon>Pterygota</taxon>
        <taxon>Neoptera</taxon>
        <taxon>Endopterygota</taxon>
        <taxon>Coleoptera</taxon>
        <taxon>Polyphaga</taxon>
        <taxon>Cucujiformia</taxon>
        <taxon>Chrysomeloidea</taxon>
        <taxon>Chrysomelidae</taxon>
        <taxon>Chrysomelinae</taxon>
        <taxon>Chrysomelini</taxon>
        <taxon>Phaedon</taxon>
    </lineage>
</organism>
<evidence type="ECO:0000256" key="3">
    <source>
        <dbReference type="ARBA" id="ARBA00022980"/>
    </source>
</evidence>
<keyword evidence="3" id="KW-0689">Ribosomal protein</keyword>
<accession>A0A9P0DQ75</accession>
<evidence type="ECO:0000256" key="8">
    <source>
        <dbReference type="SAM" id="Phobius"/>
    </source>
</evidence>
<dbReference type="FunFam" id="1.10.10.1410:FF:000002">
    <property type="entry name" value="60S acidic ribosomal protein P2"/>
    <property type="match status" value="1"/>
</dbReference>
<keyword evidence="8" id="KW-0472">Membrane</keyword>
<feature type="compositionally biased region" description="Low complexity" evidence="7">
    <location>
        <begin position="123"/>
        <end position="140"/>
    </location>
</feature>
<evidence type="ECO:0000256" key="4">
    <source>
        <dbReference type="ARBA" id="ARBA00023274"/>
    </source>
</evidence>
<feature type="compositionally biased region" description="Basic and acidic residues" evidence="7">
    <location>
        <begin position="141"/>
        <end position="154"/>
    </location>
</feature>
<feature type="transmembrane region" description="Helical" evidence="8">
    <location>
        <begin position="20"/>
        <end position="47"/>
    </location>
</feature>
<dbReference type="GO" id="GO:0002182">
    <property type="term" value="P:cytoplasmic translational elongation"/>
    <property type="evidence" value="ECO:0007669"/>
    <property type="project" value="InterPro"/>
</dbReference>
<protein>
    <recommendedName>
        <fullName evidence="5">Large ribosomal subunit protein P2</fullName>
    </recommendedName>
    <alternativeName>
        <fullName evidence="6">60S acidic ribosomal protein P2</fullName>
    </alternativeName>
</protein>
<evidence type="ECO:0000313" key="9">
    <source>
        <dbReference type="EMBL" id="CAH1163974.1"/>
    </source>
</evidence>
<keyword evidence="4" id="KW-0687">Ribonucleoprotein</keyword>
<evidence type="ECO:0000256" key="6">
    <source>
        <dbReference type="ARBA" id="ARBA00035443"/>
    </source>
</evidence>
<dbReference type="Gene3D" id="1.10.10.1410">
    <property type="match status" value="1"/>
</dbReference>
<evidence type="ECO:0000256" key="1">
    <source>
        <dbReference type="ARBA" id="ARBA00003362"/>
    </source>
</evidence>
<dbReference type="CDD" id="cd05833">
    <property type="entry name" value="Ribosomal_P2"/>
    <property type="match status" value="1"/>
</dbReference>
<dbReference type="InterPro" id="IPR044076">
    <property type="entry name" value="Ribosomal_P2"/>
</dbReference>
<comment type="function">
    <text evidence="1">Plays an important role in the elongation step of protein synthesis.</text>
</comment>
<gene>
    <name evidence="9" type="ORF">PHAECO_LOCUS8820</name>
</gene>